<keyword evidence="9" id="KW-1185">Reference proteome</keyword>
<proteinExistence type="predicted"/>
<dbReference type="PANTHER" id="PTHR30213">
    <property type="entry name" value="INNER MEMBRANE PROTEIN YHJD"/>
    <property type="match status" value="1"/>
</dbReference>
<feature type="transmembrane region" description="Helical" evidence="7">
    <location>
        <begin position="178"/>
        <end position="198"/>
    </location>
</feature>
<evidence type="ECO:0000256" key="3">
    <source>
        <dbReference type="ARBA" id="ARBA00022692"/>
    </source>
</evidence>
<evidence type="ECO:0000256" key="1">
    <source>
        <dbReference type="ARBA" id="ARBA00004651"/>
    </source>
</evidence>
<dbReference type="InterPro" id="IPR017039">
    <property type="entry name" value="Virul_fac_BrkB"/>
</dbReference>
<comment type="caution">
    <text evidence="8">The sequence shown here is derived from an EMBL/GenBank/DDBJ whole genome shotgun (WGS) entry which is preliminary data.</text>
</comment>
<sequence>MLWRTITKSWDDSIFAMSAQAAFWQTLSLPPLLLGLLGCVGYVANWFGPNTEEIIQDRIISFADRTFSQNVVDEIITPTVDNVLVSGRAEVVSLGFVLSLWAGSSAMSSFVDSIVVAHGQHNVRHAVTQRLFALWLYVCFLVLAVLTLPLVALGPAYVREVIPDSWHPASSVAIEYGYFPAVALLLLAGLTTLYRVALAKPLPWHRLVPGALLAGLVFWCASAILRWYLATITQTGYSYGALATPIAFLLFTFFLGFAIVVGAEFNAIAQQLWPANPTKIDQVRDWVSQQTSDITDQLKGVPAWLPSGPIKRSEASPATPTPAPREKDAPATGPDAPG</sequence>
<keyword evidence="3 7" id="KW-0812">Transmembrane</keyword>
<reference evidence="8" key="1">
    <citation type="submission" date="2022-12" db="EMBL/GenBank/DDBJ databases">
        <authorList>
            <person name="Krivoruchko A.V."/>
            <person name="Elkin A."/>
        </authorList>
    </citation>
    <scope>NUCLEOTIDE SEQUENCE</scope>
    <source>
        <strain evidence="8">IEGM 1388</strain>
    </source>
</reference>
<organism evidence="8 9">
    <name type="scientific">Gordonia rubripertincta</name>
    <name type="common">Rhodococcus corallinus</name>
    <dbReference type="NCBI Taxonomy" id="36822"/>
    <lineage>
        <taxon>Bacteria</taxon>
        <taxon>Bacillati</taxon>
        <taxon>Actinomycetota</taxon>
        <taxon>Actinomycetes</taxon>
        <taxon>Mycobacteriales</taxon>
        <taxon>Gordoniaceae</taxon>
        <taxon>Gordonia</taxon>
    </lineage>
</organism>
<feature type="region of interest" description="Disordered" evidence="6">
    <location>
        <begin position="298"/>
        <end position="338"/>
    </location>
</feature>
<evidence type="ECO:0000256" key="6">
    <source>
        <dbReference type="SAM" id="MobiDB-lite"/>
    </source>
</evidence>
<keyword evidence="2" id="KW-1003">Cell membrane</keyword>
<accession>A0ABT4MTX2</accession>
<feature type="transmembrane region" description="Helical" evidence="7">
    <location>
        <begin position="91"/>
        <end position="111"/>
    </location>
</feature>
<feature type="transmembrane region" description="Helical" evidence="7">
    <location>
        <begin position="132"/>
        <end position="158"/>
    </location>
</feature>
<evidence type="ECO:0000256" key="7">
    <source>
        <dbReference type="SAM" id="Phobius"/>
    </source>
</evidence>
<dbReference type="EMBL" id="JAPWIE010000003">
    <property type="protein sequence ID" value="MCZ4550469.1"/>
    <property type="molecule type" value="Genomic_DNA"/>
</dbReference>
<feature type="transmembrane region" description="Helical" evidence="7">
    <location>
        <begin position="210"/>
        <end position="229"/>
    </location>
</feature>
<evidence type="ECO:0000256" key="2">
    <source>
        <dbReference type="ARBA" id="ARBA00022475"/>
    </source>
</evidence>
<evidence type="ECO:0000256" key="5">
    <source>
        <dbReference type="ARBA" id="ARBA00023136"/>
    </source>
</evidence>
<dbReference type="Pfam" id="PF03631">
    <property type="entry name" value="Virul_fac_BrkB"/>
    <property type="match status" value="1"/>
</dbReference>
<evidence type="ECO:0000313" key="8">
    <source>
        <dbReference type="EMBL" id="MCZ4550469.1"/>
    </source>
</evidence>
<dbReference type="PIRSF" id="PIRSF035875">
    <property type="entry name" value="RNase_BN"/>
    <property type="match status" value="1"/>
</dbReference>
<comment type="subcellular location">
    <subcellularLocation>
        <location evidence="1">Cell membrane</location>
        <topology evidence="1">Multi-pass membrane protein</topology>
    </subcellularLocation>
</comment>
<keyword evidence="5 7" id="KW-0472">Membrane</keyword>
<dbReference type="PANTHER" id="PTHR30213:SF0">
    <property type="entry name" value="UPF0761 MEMBRANE PROTEIN YIHY"/>
    <property type="match status" value="1"/>
</dbReference>
<feature type="transmembrane region" description="Helical" evidence="7">
    <location>
        <begin position="21"/>
        <end position="44"/>
    </location>
</feature>
<dbReference type="RefSeq" id="WP_301571066.1">
    <property type="nucleotide sequence ID" value="NZ_JAPWIE010000003.1"/>
</dbReference>
<evidence type="ECO:0000256" key="4">
    <source>
        <dbReference type="ARBA" id="ARBA00022989"/>
    </source>
</evidence>
<name>A0ABT4MTX2_GORRU</name>
<evidence type="ECO:0000313" key="9">
    <source>
        <dbReference type="Proteomes" id="UP001067235"/>
    </source>
</evidence>
<gene>
    <name evidence="8" type="ORF">O4213_10785</name>
</gene>
<protein>
    <submittedName>
        <fullName evidence="8">YihY/virulence factor BrkB family protein</fullName>
    </submittedName>
</protein>
<feature type="transmembrane region" description="Helical" evidence="7">
    <location>
        <begin position="241"/>
        <end position="263"/>
    </location>
</feature>
<dbReference type="Proteomes" id="UP001067235">
    <property type="component" value="Unassembled WGS sequence"/>
</dbReference>
<keyword evidence="4 7" id="KW-1133">Transmembrane helix</keyword>